<reference evidence="3 4" key="1">
    <citation type="submission" date="2020-04" db="EMBL/GenBank/DDBJ databases">
        <authorList>
            <person name="Wallbank WR R."/>
            <person name="Pardo Diaz C."/>
            <person name="Kozak K."/>
            <person name="Martin S."/>
            <person name="Jiggins C."/>
            <person name="Moest M."/>
            <person name="Warren A I."/>
            <person name="Byers J.R.P. K."/>
            <person name="Montejo-Kovacevich G."/>
            <person name="Yen C E."/>
        </authorList>
    </citation>
    <scope>NUCLEOTIDE SEQUENCE [LARGE SCALE GENOMIC DNA]</scope>
</reference>
<dbReference type="SUPFAM" id="SSF49764">
    <property type="entry name" value="HSP20-like chaperones"/>
    <property type="match status" value="1"/>
</dbReference>
<accession>A0A8S0YM78</accession>
<evidence type="ECO:0000313" key="3">
    <source>
        <dbReference type="EMBL" id="CAB3220379.1"/>
    </source>
</evidence>
<dbReference type="Proteomes" id="UP000494256">
    <property type="component" value="Unassembled WGS sequence"/>
</dbReference>
<evidence type="ECO:0000259" key="2">
    <source>
        <dbReference type="PROSITE" id="PS51203"/>
    </source>
</evidence>
<evidence type="ECO:0000313" key="4">
    <source>
        <dbReference type="Proteomes" id="UP000494256"/>
    </source>
</evidence>
<feature type="compositionally biased region" description="Basic and acidic residues" evidence="1">
    <location>
        <begin position="168"/>
        <end position="184"/>
    </location>
</feature>
<sequence>MPILVKDYTWSQTSEVVHIRIPLNPVNHEKVDLFPTNKYIKAHFSPFLFEVFLLYDVDIKKSKCLVKEDLIYLDLVKMEQIEWECLEKELTKEEKMAIRQEVIQKCQEEAKQQSEDRQIKKSQLDRFTVQQAMEIDNKQHNIMDSRRDNVRKEAMEALEEWRVSNTHDGNKKQVTDKSKNEGFKAKYITGPQREQNGVAITELPPSDDEWEKDDAKKDSIKTSEAKDNTDKKVNAPVKKPPVRKPVKTPVKSEYVERKKEQVAKRVLPRLRQTTNLEITHTPRSFPTPSRESQAEEEQAWLKNITLARRATGFVSEDLRPEEQDPQWCKAKGDEFFRNGNFLGAVSAYSHGITLSDKFPSLYANRSATHFALGNFNKCIQDCSTALDLMKPACESNRRSRAKCIARRAAALARIGRLNKAIDEMKAAGKLLPEDESIKKDIYDMERAWEQNPDSD</sequence>
<dbReference type="PANTHER" id="PTHR46492">
    <property type="entry name" value="DYNEIN ASSEMBLY FACTOR 4, AXONEMAL"/>
    <property type="match status" value="1"/>
</dbReference>
<dbReference type="SMART" id="SM00028">
    <property type="entry name" value="TPR"/>
    <property type="match status" value="3"/>
</dbReference>
<proteinExistence type="predicted"/>
<gene>
    <name evidence="3" type="ORF">APLA_LOCUS290</name>
</gene>
<comment type="caution">
    <text evidence="3">The sequence shown here is derived from an EMBL/GenBank/DDBJ whole genome shotgun (WGS) entry which is preliminary data.</text>
</comment>
<dbReference type="PROSITE" id="PS51203">
    <property type="entry name" value="CS"/>
    <property type="match status" value="1"/>
</dbReference>
<dbReference type="EMBL" id="CADEBD010000037">
    <property type="protein sequence ID" value="CAB3220379.1"/>
    <property type="molecule type" value="Genomic_DNA"/>
</dbReference>
<dbReference type="OrthoDB" id="2306477at2759"/>
<protein>
    <recommendedName>
        <fullName evidence="2">CS domain-containing protein</fullName>
    </recommendedName>
</protein>
<feature type="domain" description="CS" evidence="2">
    <location>
        <begin position="3"/>
        <end position="87"/>
    </location>
</feature>
<organism evidence="3 4">
    <name type="scientific">Arctia plantaginis</name>
    <name type="common">Wood tiger moth</name>
    <name type="synonym">Phalaena plantaginis</name>
    <dbReference type="NCBI Taxonomy" id="874455"/>
    <lineage>
        <taxon>Eukaryota</taxon>
        <taxon>Metazoa</taxon>
        <taxon>Ecdysozoa</taxon>
        <taxon>Arthropoda</taxon>
        <taxon>Hexapoda</taxon>
        <taxon>Insecta</taxon>
        <taxon>Pterygota</taxon>
        <taxon>Neoptera</taxon>
        <taxon>Endopterygota</taxon>
        <taxon>Lepidoptera</taxon>
        <taxon>Glossata</taxon>
        <taxon>Ditrysia</taxon>
        <taxon>Noctuoidea</taxon>
        <taxon>Erebidae</taxon>
        <taxon>Arctiinae</taxon>
        <taxon>Arctia</taxon>
    </lineage>
</organism>
<name>A0A8S0YM78_ARCPL</name>
<dbReference type="InterPro" id="IPR008978">
    <property type="entry name" value="HSP20-like_chaperone"/>
</dbReference>
<dbReference type="Pfam" id="PF04969">
    <property type="entry name" value="CS"/>
    <property type="match status" value="1"/>
</dbReference>
<dbReference type="GO" id="GO:0036158">
    <property type="term" value="P:outer dynein arm assembly"/>
    <property type="evidence" value="ECO:0007669"/>
    <property type="project" value="TreeGrafter"/>
</dbReference>
<dbReference type="Gene3D" id="2.60.40.790">
    <property type="match status" value="1"/>
</dbReference>
<dbReference type="GO" id="GO:0036159">
    <property type="term" value="P:inner dynein arm assembly"/>
    <property type="evidence" value="ECO:0007669"/>
    <property type="project" value="TreeGrafter"/>
</dbReference>
<feature type="region of interest" description="Disordered" evidence="1">
    <location>
        <begin position="161"/>
        <end position="248"/>
    </location>
</feature>
<feature type="compositionally biased region" description="Basic and acidic residues" evidence="1">
    <location>
        <begin position="213"/>
        <end position="233"/>
    </location>
</feature>
<dbReference type="AlphaFoldDB" id="A0A8S0YM78"/>
<dbReference type="InterPro" id="IPR007052">
    <property type="entry name" value="CS_dom"/>
</dbReference>
<dbReference type="SUPFAM" id="SSF48452">
    <property type="entry name" value="TPR-like"/>
    <property type="match status" value="1"/>
</dbReference>
<dbReference type="InterPro" id="IPR019734">
    <property type="entry name" value="TPR_rpt"/>
</dbReference>
<dbReference type="InterPro" id="IPR011990">
    <property type="entry name" value="TPR-like_helical_dom_sf"/>
</dbReference>
<dbReference type="InterPro" id="IPR052004">
    <property type="entry name" value="Dynein_assembly_factor_4"/>
</dbReference>
<dbReference type="PANTHER" id="PTHR46492:SF1">
    <property type="entry name" value="DYNEIN AXONEMAL ASSEMBLY FACTOR 4"/>
    <property type="match status" value="1"/>
</dbReference>
<dbReference type="GO" id="GO:0003341">
    <property type="term" value="P:cilium movement"/>
    <property type="evidence" value="ECO:0007669"/>
    <property type="project" value="TreeGrafter"/>
</dbReference>
<dbReference type="Gene3D" id="1.25.40.10">
    <property type="entry name" value="Tetratricopeptide repeat domain"/>
    <property type="match status" value="1"/>
</dbReference>
<evidence type="ECO:0000256" key="1">
    <source>
        <dbReference type="SAM" id="MobiDB-lite"/>
    </source>
</evidence>